<keyword evidence="2" id="KW-0472">Membrane</keyword>
<evidence type="ECO:0000256" key="1">
    <source>
        <dbReference type="SAM" id="MobiDB-lite"/>
    </source>
</evidence>
<dbReference type="RefSeq" id="XP_009067298.1">
    <property type="nucleotide sequence ID" value="XM_009069050.1"/>
</dbReference>
<feature type="transmembrane region" description="Helical" evidence="2">
    <location>
        <begin position="252"/>
        <end position="274"/>
    </location>
</feature>
<dbReference type="EMBL" id="KB204066">
    <property type="protein sequence ID" value="ESO81994.1"/>
    <property type="molecule type" value="Genomic_DNA"/>
</dbReference>
<organism evidence="3 4">
    <name type="scientific">Lottia gigantea</name>
    <name type="common">Giant owl limpet</name>
    <dbReference type="NCBI Taxonomy" id="225164"/>
    <lineage>
        <taxon>Eukaryota</taxon>
        <taxon>Metazoa</taxon>
        <taxon>Spiralia</taxon>
        <taxon>Lophotrochozoa</taxon>
        <taxon>Mollusca</taxon>
        <taxon>Gastropoda</taxon>
        <taxon>Patellogastropoda</taxon>
        <taxon>Lottioidea</taxon>
        <taxon>Lottiidae</taxon>
        <taxon>Lottia</taxon>
    </lineage>
</organism>
<feature type="compositionally biased region" description="Basic residues" evidence="1">
    <location>
        <begin position="214"/>
        <end position="223"/>
    </location>
</feature>
<dbReference type="Proteomes" id="UP000030746">
    <property type="component" value="Unassembled WGS sequence"/>
</dbReference>
<sequence length="311" mass="34305">MASGLQPAHIVGPGSVPTNKGQHGNSSSVGCLPFPSHSRQHSDNYPDVVDNETYLQRPFSESSNDVSANAGPSQQMPSSSQIPENGHSETVPGYRAPGTYVQRVPDNGSEQISPVSDQAPYADEQNDGMQGRPTPVPLPTYRQIQTRDINVGISTRLDQRADALPDLLNSHVPQPPRQVVLPPHRPTVSRNNRRTRNTETQTQSQHRTREAQSRTRHGRRMRTRSTSSSQVEDPVCKAPCVQCFVKVTSFRWVLVVLSLLGVCCVVTGIVLAALHAAGNSFLFLAIMFIVDPAINGFWIIRERSTPRYLDW</sequence>
<keyword evidence="4" id="KW-1185">Reference proteome</keyword>
<evidence type="ECO:0000313" key="3">
    <source>
        <dbReference type="EMBL" id="ESO81994.1"/>
    </source>
</evidence>
<protein>
    <recommendedName>
        <fullName evidence="5">Transmembrane protein</fullName>
    </recommendedName>
</protein>
<dbReference type="CTD" id="20241395"/>
<evidence type="ECO:0000256" key="2">
    <source>
        <dbReference type="SAM" id="Phobius"/>
    </source>
</evidence>
<evidence type="ECO:0000313" key="4">
    <source>
        <dbReference type="Proteomes" id="UP000030746"/>
    </source>
</evidence>
<name>V4B1B0_LOTGI</name>
<feature type="transmembrane region" description="Helical" evidence="2">
    <location>
        <begin position="281"/>
        <end position="300"/>
    </location>
</feature>
<feature type="region of interest" description="Disordered" evidence="1">
    <location>
        <begin position="171"/>
        <end position="229"/>
    </location>
</feature>
<evidence type="ECO:0008006" key="5">
    <source>
        <dbReference type="Google" id="ProtNLM"/>
    </source>
</evidence>
<dbReference type="AlphaFoldDB" id="V4B1B0"/>
<keyword evidence="2" id="KW-0812">Transmembrane</keyword>
<accession>V4B1B0</accession>
<feature type="compositionally biased region" description="Polar residues" evidence="1">
    <location>
        <begin position="59"/>
        <end position="71"/>
    </location>
</feature>
<feature type="compositionally biased region" description="Polar residues" evidence="1">
    <location>
        <begin position="16"/>
        <end position="29"/>
    </location>
</feature>
<reference evidence="3 4" key="1">
    <citation type="journal article" date="2013" name="Nature">
        <title>Insights into bilaterian evolution from three spiralian genomes.</title>
        <authorList>
            <person name="Simakov O."/>
            <person name="Marletaz F."/>
            <person name="Cho S.J."/>
            <person name="Edsinger-Gonzales E."/>
            <person name="Havlak P."/>
            <person name="Hellsten U."/>
            <person name="Kuo D.H."/>
            <person name="Larsson T."/>
            <person name="Lv J."/>
            <person name="Arendt D."/>
            <person name="Savage R."/>
            <person name="Osoegawa K."/>
            <person name="de Jong P."/>
            <person name="Grimwood J."/>
            <person name="Chapman J.A."/>
            <person name="Shapiro H."/>
            <person name="Aerts A."/>
            <person name="Otillar R.P."/>
            <person name="Terry A.Y."/>
            <person name="Boore J.L."/>
            <person name="Grigoriev I.V."/>
            <person name="Lindberg D.R."/>
            <person name="Seaver E.C."/>
            <person name="Weisblat D.A."/>
            <person name="Putnam N.H."/>
            <person name="Rokhsar D.S."/>
        </authorList>
    </citation>
    <scope>NUCLEOTIDE SEQUENCE [LARGE SCALE GENOMIC DNA]</scope>
</reference>
<dbReference type="KEGG" id="lgi:LOTGIDRAFT_170404"/>
<feature type="region of interest" description="Disordered" evidence="1">
    <location>
        <begin position="1"/>
        <end position="139"/>
    </location>
</feature>
<keyword evidence="2" id="KW-1133">Transmembrane helix</keyword>
<dbReference type="GeneID" id="20241395"/>
<dbReference type="OrthoDB" id="10070859at2759"/>
<feature type="compositionally biased region" description="Low complexity" evidence="1">
    <location>
        <begin position="72"/>
        <end position="83"/>
    </location>
</feature>
<gene>
    <name evidence="3" type="ORF">LOTGIDRAFT_170404</name>
</gene>
<proteinExistence type="predicted"/>
<dbReference type="HOGENOM" id="CLU_895132_0_0_1"/>